<dbReference type="PATRIC" id="fig|1391654.3.peg.4582"/>
<evidence type="ECO:0000256" key="3">
    <source>
        <dbReference type="SAM" id="MobiDB-lite"/>
    </source>
</evidence>
<reference evidence="5 6" key="1">
    <citation type="submission" date="2015-08" db="EMBL/GenBank/DDBJ databases">
        <authorList>
            <person name="Babu N.S."/>
            <person name="Beckwith C.J."/>
            <person name="Beseler K.G."/>
            <person name="Brison A."/>
            <person name="Carone J.V."/>
            <person name="Caskin T.P."/>
            <person name="Diamond M."/>
            <person name="Durham M.E."/>
            <person name="Foxe J.M."/>
            <person name="Go M."/>
            <person name="Henderson B.A."/>
            <person name="Jones I.B."/>
            <person name="McGettigan J.A."/>
            <person name="Micheletti S.J."/>
            <person name="Nasrallah M.E."/>
            <person name="Ortiz D."/>
            <person name="Piller C.R."/>
            <person name="Privatt S.R."/>
            <person name="Schneider S.L."/>
            <person name="Sharp S."/>
            <person name="Smith T.C."/>
            <person name="Stanton J.D."/>
            <person name="Ullery H.E."/>
            <person name="Wilson R.J."/>
            <person name="Serrano M.G."/>
            <person name="Buck G."/>
            <person name="Lee V."/>
            <person name="Wang Y."/>
            <person name="Carvalho R."/>
            <person name="Voegtly L."/>
            <person name="Shi R."/>
            <person name="Duckworth R."/>
            <person name="Johnson A."/>
            <person name="Loviza R."/>
            <person name="Walstead R."/>
            <person name="Shah Z."/>
            <person name="Kiflezghi M."/>
            <person name="Wade K."/>
            <person name="Ball S.L."/>
            <person name="Bradley K.W."/>
            <person name="Asai D.J."/>
            <person name="Bowman C.A."/>
            <person name="Russell D.A."/>
            <person name="Pope W.H."/>
            <person name="Jacobs-Sera D."/>
            <person name="Hendrix R.W."/>
            <person name="Hatfull G.F."/>
        </authorList>
    </citation>
    <scope>NUCLEOTIDE SEQUENCE [LARGE SCALE GENOMIC DNA]</scope>
    <source>
        <strain evidence="5 6">DSM 27648</strain>
    </source>
</reference>
<name>A0A0K1PXI3_9BACT</name>
<evidence type="ECO:0000256" key="1">
    <source>
        <dbReference type="ARBA" id="ARBA00023015"/>
    </source>
</evidence>
<feature type="compositionally biased region" description="Basic residues" evidence="3">
    <location>
        <begin position="304"/>
        <end position="314"/>
    </location>
</feature>
<dbReference type="InterPro" id="IPR009594">
    <property type="entry name" value="Tscrpt_reg_HTH_AraC_N"/>
</dbReference>
<dbReference type="KEGG" id="llu:AKJ09_04518"/>
<accession>A0A0K1PXI3</accession>
<evidence type="ECO:0000313" key="5">
    <source>
        <dbReference type="EMBL" id="AKU97854.1"/>
    </source>
</evidence>
<organism evidence="5 6">
    <name type="scientific">Labilithrix luteola</name>
    <dbReference type="NCBI Taxonomy" id="1391654"/>
    <lineage>
        <taxon>Bacteria</taxon>
        <taxon>Pseudomonadati</taxon>
        <taxon>Myxococcota</taxon>
        <taxon>Polyangia</taxon>
        <taxon>Polyangiales</taxon>
        <taxon>Labilitrichaceae</taxon>
        <taxon>Labilithrix</taxon>
    </lineage>
</organism>
<dbReference type="Gene3D" id="1.10.10.60">
    <property type="entry name" value="Homeodomain-like"/>
    <property type="match status" value="2"/>
</dbReference>
<dbReference type="OrthoDB" id="9802263at2"/>
<protein>
    <submittedName>
        <fullName evidence="5">Transcriptional regulator, AraC family</fullName>
    </submittedName>
</protein>
<evidence type="ECO:0000256" key="2">
    <source>
        <dbReference type="ARBA" id="ARBA00023163"/>
    </source>
</evidence>
<dbReference type="SMART" id="SM00342">
    <property type="entry name" value="HTH_ARAC"/>
    <property type="match status" value="1"/>
</dbReference>
<dbReference type="AlphaFoldDB" id="A0A0K1PXI3"/>
<evidence type="ECO:0000259" key="4">
    <source>
        <dbReference type="PROSITE" id="PS01124"/>
    </source>
</evidence>
<sequence length="314" mass="34693">MDAKTESYRELVEIITRHTSSDGEFKTAIPTLHLSRRSSPSQPLHTALRPCFALVVQGAKSLTIGNETLEYGVGNFLVASLDLPIVSRVTAASATKPNLGIGLAIDSDRLAGMFARLDVTKLTSTAGVTTRGVGVNRVSPPLLDAVVRLLRLLDRQEDIPALAPLYEQEILYRLLTGPCASRLLHIAKADTPTKGVAKATSWLADHFAEPLRIEELARRVGMSVSSLHHHFKAITAMSPLQYQKQLRLGEARRLILVEHLEVAHASFRVGYQSPSQFSREYARMFGKPPRRDLDAERAHEQPAKTRRGLGRQTR</sequence>
<dbReference type="PANTHER" id="PTHR43436">
    <property type="entry name" value="ARAC-FAMILY TRANSCRIPTIONAL REGULATOR"/>
    <property type="match status" value="1"/>
</dbReference>
<feature type="domain" description="HTH araC/xylS-type" evidence="4">
    <location>
        <begin position="197"/>
        <end position="295"/>
    </location>
</feature>
<dbReference type="EMBL" id="CP012333">
    <property type="protein sequence ID" value="AKU97854.1"/>
    <property type="molecule type" value="Genomic_DNA"/>
</dbReference>
<keyword evidence="1" id="KW-0805">Transcription regulation</keyword>
<keyword evidence="2" id="KW-0804">Transcription</keyword>
<dbReference type="Pfam" id="PF06719">
    <property type="entry name" value="AraC_N"/>
    <property type="match status" value="1"/>
</dbReference>
<dbReference type="SUPFAM" id="SSF46689">
    <property type="entry name" value="Homeodomain-like"/>
    <property type="match status" value="2"/>
</dbReference>
<dbReference type="GO" id="GO:0043565">
    <property type="term" value="F:sequence-specific DNA binding"/>
    <property type="evidence" value="ECO:0007669"/>
    <property type="project" value="InterPro"/>
</dbReference>
<evidence type="ECO:0000313" key="6">
    <source>
        <dbReference type="Proteomes" id="UP000064967"/>
    </source>
</evidence>
<dbReference type="Pfam" id="PF12833">
    <property type="entry name" value="HTH_18"/>
    <property type="match status" value="1"/>
</dbReference>
<feature type="region of interest" description="Disordered" evidence="3">
    <location>
        <begin position="288"/>
        <end position="314"/>
    </location>
</feature>
<keyword evidence="6" id="KW-1185">Reference proteome</keyword>
<dbReference type="GO" id="GO:0003700">
    <property type="term" value="F:DNA-binding transcription factor activity"/>
    <property type="evidence" value="ECO:0007669"/>
    <property type="project" value="InterPro"/>
</dbReference>
<feature type="compositionally biased region" description="Basic and acidic residues" evidence="3">
    <location>
        <begin position="289"/>
        <end position="303"/>
    </location>
</feature>
<dbReference type="Proteomes" id="UP000064967">
    <property type="component" value="Chromosome"/>
</dbReference>
<proteinExistence type="predicted"/>
<gene>
    <name evidence="5" type="ORF">AKJ09_04518</name>
</gene>
<dbReference type="PANTHER" id="PTHR43436:SF1">
    <property type="entry name" value="TRANSCRIPTIONAL REGULATORY PROTEIN"/>
    <property type="match status" value="1"/>
</dbReference>
<dbReference type="InterPro" id="IPR009057">
    <property type="entry name" value="Homeodomain-like_sf"/>
</dbReference>
<dbReference type="RefSeq" id="WP_146648930.1">
    <property type="nucleotide sequence ID" value="NZ_CP012333.1"/>
</dbReference>
<dbReference type="PROSITE" id="PS01124">
    <property type="entry name" value="HTH_ARAC_FAMILY_2"/>
    <property type="match status" value="1"/>
</dbReference>
<dbReference type="STRING" id="1391654.AKJ09_04518"/>
<dbReference type="InterPro" id="IPR018060">
    <property type="entry name" value="HTH_AraC"/>
</dbReference>